<organism evidence="8 9">
    <name type="scientific">Shewanella zhuhaiensis</name>
    <dbReference type="NCBI Taxonomy" id="2919576"/>
    <lineage>
        <taxon>Bacteria</taxon>
        <taxon>Pseudomonadati</taxon>
        <taxon>Pseudomonadota</taxon>
        <taxon>Gammaproteobacteria</taxon>
        <taxon>Alteromonadales</taxon>
        <taxon>Shewanellaceae</taxon>
        <taxon>Shewanella</taxon>
    </lineage>
</organism>
<keyword evidence="6" id="KW-0521">NADP</keyword>
<keyword evidence="9" id="KW-1185">Reference proteome</keyword>
<dbReference type="PANTHER" id="PTHR10491">
    <property type="entry name" value="DTDP-4-DEHYDRORHAMNOSE REDUCTASE"/>
    <property type="match status" value="1"/>
</dbReference>
<reference evidence="8 9" key="1">
    <citation type="submission" date="2022-02" db="EMBL/GenBank/DDBJ databases">
        <title>The genome sequence of Shewanella sp. 3B26.</title>
        <authorList>
            <person name="Du J."/>
        </authorList>
    </citation>
    <scope>NUCLEOTIDE SEQUENCE [LARGE SCALE GENOMIC DNA]</scope>
    <source>
        <strain evidence="8 9">3B26</strain>
    </source>
</reference>
<dbReference type="EC" id="1.1.1.133" evidence="3 6"/>
<dbReference type="SUPFAM" id="SSF51735">
    <property type="entry name" value="NAD(P)-binding Rossmann-fold domains"/>
    <property type="match status" value="1"/>
</dbReference>
<gene>
    <name evidence="8" type="primary">rfbD</name>
    <name evidence="8" type="ORF">MJ923_06225</name>
</gene>
<evidence type="ECO:0000256" key="3">
    <source>
        <dbReference type="ARBA" id="ARBA00012929"/>
    </source>
</evidence>
<evidence type="ECO:0000259" key="7">
    <source>
        <dbReference type="Pfam" id="PF04321"/>
    </source>
</evidence>
<dbReference type="Gene3D" id="3.90.25.10">
    <property type="entry name" value="UDP-galactose 4-epimerase, domain 1"/>
    <property type="match status" value="1"/>
</dbReference>
<dbReference type="InterPro" id="IPR029903">
    <property type="entry name" value="RmlD-like-bd"/>
</dbReference>
<dbReference type="Gene3D" id="3.40.50.720">
    <property type="entry name" value="NAD(P)-binding Rossmann-like Domain"/>
    <property type="match status" value="1"/>
</dbReference>
<dbReference type="CDD" id="cd05254">
    <property type="entry name" value="dTDP_HR_like_SDR_e"/>
    <property type="match status" value="1"/>
</dbReference>
<keyword evidence="6 8" id="KW-0560">Oxidoreductase</keyword>
<dbReference type="InterPro" id="IPR036291">
    <property type="entry name" value="NAD(P)-bd_dom_sf"/>
</dbReference>
<name>A0AAJ1FA99_9GAMM</name>
<dbReference type="GO" id="GO:0019305">
    <property type="term" value="P:dTDP-rhamnose biosynthetic process"/>
    <property type="evidence" value="ECO:0007669"/>
    <property type="project" value="TreeGrafter"/>
</dbReference>
<dbReference type="Pfam" id="PF04321">
    <property type="entry name" value="RmlD_sub_bind"/>
    <property type="match status" value="1"/>
</dbReference>
<protein>
    <recommendedName>
        <fullName evidence="4 6">dTDP-4-dehydrorhamnose reductase</fullName>
        <ecNumber evidence="3 6">1.1.1.133</ecNumber>
    </recommendedName>
</protein>
<dbReference type="InterPro" id="IPR005913">
    <property type="entry name" value="dTDP_dehydrorham_reduct"/>
</dbReference>
<dbReference type="GO" id="GO:0005829">
    <property type="term" value="C:cytosol"/>
    <property type="evidence" value="ECO:0007669"/>
    <property type="project" value="TreeGrafter"/>
</dbReference>
<accession>A0AAJ1FA99</accession>
<dbReference type="RefSeq" id="WP_240590363.1">
    <property type="nucleotide sequence ID" value="NZ_JAKUDL010000002.1"/>
</dbReference>
<comment type="function">
    <text evidence="6">Catalyzes the reduction of dTDP-6-deoxy-L-lyxo-4-hexulose to yield dTDP-L-rhamnose.</text>
</comment>
<dbReference type="NCBIfam" id="TIGR01214">
    <property type="entry name" value="rmlD"/>
    <property type="match status" value="1"/>
</dbReference>
<dbReference type="PANTHER" id="PTHR10491:SF4">
    <property type="entry name" value="METHIONINE ADENOSYLTRANSFERASE 2 SUBUNIT BETA"/>
    <property type="match status" value="1"/>
</dbReference>
<dbReference type="EMBL" id="JAKUDL010000002">
    <property type="protein sequence ID" value="MCH4293900.1"/>
    <property type="molecule type" value="Genomic_DNA"/>
</dbReference>
<comment type="similarity">
    <text evidence="2 6">Belongs to the dTDP-4-dehydrorhamnose reductase family.</text>
</comment>
<proteinExistence type="inferred from homology"/>
<sequence length="294" mass="31838">MKVAIFGATGQVGRALKACKPSTCQLLTPTKAEVDFLRPESLFGYIKDHKPALIINCAAYTAVDKAESEQAICRVINADACGHLARAAAEINAAIIHLSTDYVFDGHLSRPYREDDEPAPLSVYGQSKWQGEQLIAAHAERHLIVRTSWIFDGQGKNFVNTMLSLAAIKPELRIVSDQLGAPTPASSLALAIWQLALRAQQSDCPWGTYHFSGAPFISWYGFAKAIFSEAQRLGVIKPSPALIPISAAEFGAAALRPANSRLDCAKIDATFAIKSADWRLALTGMLESKARQAE</sequence>
<dbReference type="GO" id="GO:0008831">
    <property type="term" value="F:dTDP-4-dehydrorhamnose reductase activity"/>
    <property type="evidence" value="ECO:0007669"/>
    <property type="project" value="UniProtKB-EC"/>
</dbReference>
<evidence type="ECO:0000313" key="8">
    <source>
        <dbReference type="EMBL" id="MCH4293900.1"/>
    </source>
</evidence>
<dbReference type="AlphaFoldDB" id="A0AAJ1FA99"/>
<comment type="cofactor">
    <cofactor evidence="6">
        <name>Mg(2+)</name>
        <dbReference type="ChEBI" id="CHEBI:18420"/>
    </cofactor>
    <text evidence="6">Binds 1 Mg(2+) ion per monomer.</text>
</comment>
<comment type="pathway">
    <text evidence="1 6">Carbohydrate biosynthesis; dTDP-L-rhamnose biosynthesis.</text>
</comment>
<feature type="domain" description="RmlD-like substrate binding" evidence="7">
    <location>
        <begin position="1"/>
        <end position="288"/>
    </location>
</feature>
<dbReference type="Proteomes" id="UP001297581">
    <property type="component" value="Unassembled WGS sequence"/>
</dbReference>
<evidence type="ECO:0000256" key="2">
    <source>
        <dbReference type="ARBA" id="ARBA00010944"/>
    </source>
</evidence>
<evidence type="ECO:0000313" key="9">
    <source>
        <dbReference type="Proteomes" id="UP001297581"/>
    </source>
</evidence>
<evidence type="ECO:0000256" key="4">
    <source>
        <dbReference type="ARBA" id="ARBA00017099"/>
    </source>
</evidence>
<evidence type="ECO:0000256" key="6">
    <source>
        <dbReference type="RuleBase" id="RU364082"/>
    </source>
</evidence>
<evidence type="ECO:0000256" key="1">
    <source>
        <dbReference type="ARBA" id="ARBA00004781"/>
    </source>
</evidence>
<evidence type="ECO:0000256" key="5">
    <source>
        <dbReference type="ARBA" id="ARBA00048200"/>
    </source>
</evidence>
<comment type="catalytic activity">
    <reaction evidence="5 6">
        <text>dTDP-beta-L-rhamnose + NADP(+) = dTDP-4-dehydro-beta-L-rhamnose + NADPH + H(+)</text>
        <dbReference type="Rhea" id="RHEA:21796"/>
        <dbReference type="ChEBI" id="CHEBI:15378"/>
        <dbReference type="ChEBI" id="CHEBI:57510"/>
        <dbReference type="ChEBI" id="CHEBI:57783"/>
        <dbReference type="ChEBI" id="CHEBI:58349"/>
        <dbReference type="ChEBI" id="CHEBI:62830"/>
        <dbReference type="EC" id="1.1.1.133"/>
    </reaction>
</comment>
<comment type="caution">
    <text evidence="8">The sequence shown here is derived from an EMBL/GenBank/DDBJ whole genome shotgun (WGS) entry which is preliminary data.</text>
</comment>